<dbReference type="SUPFAM" id="SSF56112">
    <property type="entry name" value="Protein kinase-like (PK-like)"/>
    <property type="match status" value="1"/>
</dbReference>
<dbReference type="SMART" id="SM00220">
    <property type="entry name" value="S_TKc"/>
    <property type="match status" value="1"/>
</dbReference>
<dbReference type="InterPro" id="IPR008271">
    <property type="entry name" value="Ser/Thr_kinase_AS"/>
</dbReference>
<dbReference type="SUPFAM" id="SSF49879">
    <property type="entry name" value="SMAD/FHA domain"/>
    <property type="match status" value="1"/>
</dbReference>
<evidence type="ECO:0000256" key="2">
    <source>
        <dbReference type="ARBA" id="ARBA00022741"/>
    </source>
</evidence>
<evidence type="ECO:0000313" key="8">
    <source>
        <dbReference type="EMBL" id="KAH8991926.1"/>
    </source>
</evidence>
<dbReference type="GO" id="GO:0004674">
    <property type="term" value="F:protein serine/threonine kinase activity"/>
    <property type="evidence" value="ECO:0007669"/>
    <property type="project" value="UniProtKB-KW"/>
</dbReference>
<sequence length="460" mass="51562">MSQNICAKLVSLDKVDGKKEGEEVAKFSIIESGNYFFLVLLLEVNKPVTIGRNPNLCTYVISDSYISNVHCKLYAVHTSTGGITISCQDLSTNGFTLNGHEVRRSSVLLMDGDVIELPASRKFRCHHLRAQCRERTSIFDPTPPTQPTQKVEFPKIGNFIVTSHSLGSGSFATVHLAMDCHKRRQVACKIIKAKSGKEVSSLMKEVDILTAVQHPNINRILAVEEHHRFLHIFLQLCTGGDLFTYIISHEESEGRLCEGEAKYIMYQLLKALDYLHRKEISHRDIKPENILLRAPGPYPHVQLADFGLARPRAAKSTLNVCGTVSYLPPEGILALDAKDLKYVGMPADCWSVGVVLYIMLSGCHPFDRHRTLTGDEGNFDSVSQTSVSSELETKQRIVRGRVDFPESIWDSLPAARSLVNGLLRYDHESRSTVAMALETPWIYYDLEDLEKAFQERVSLT</sequence>
<keyword evidence="2 4" id="KW-0547">Nucleotide-binding</keyword>
<feature type="domain" description="Protein kinase" evidence="7">
    <location>
        <begin position="160"/>
        <end position="442"/>
    </location>
</feature>
<dbReference type="CDD" id="cd22670">
    <property type="entry name" value="FHA_MEK1-like"/>
    <property type="match status" value="1"/>
</dbReference>
<keyword evidence="5" id="KW-0723">Serine/threonine-protein kinase</keyword>
<protein>
    <submittedName>
        <fullName evidence="8">Kinase-like protein</fullName>
    </submittedName>
</protein>
<keyword evidence="9" id="KW-1185">Reference proteome</keyword>
<dbReference type="PROSITE" id="PS00107">
    <property type="entry name" value="PROTEIN_KINASE_ATP"/>
    <property type="match status" value="1"/>
</dbReference>
<evidence type="ECO:0000256" key="3">
    <source>
        <dbReference type="ARBA" id="ARBA00022840"/>
    </source>
</evidence>
<dbReference type="InterPro" id="IPR011009">
    <property type="entry name" value="Kinase-like_dom_sf"/>
</dbReference>
<dbReference type="Gene3D" id="1.10.510.10">
    <property type="entry name" value="Transferase(Phosphotransferase) domain 1"/>
    <property type="match status" value="1"/>
</dbReference>
<organism evidence="8 9">
    <name type="scientific">Lactarius akahatsu</name>
    <dbReference type="NCBI Taxonomy" id="416441"/>
    <lineage>
        <taxon>Eukaryota</taxon>
        <taxon>Fungi</taxon>
        <taxon>Dikarya</taxon>
        <taxon>Basidiomycota</taxon>
        <taxon>Agaricomycotina</taxon>
        <taxon>Agaricomycetes</taxon>
        <taxon>Russulales</taxon>
        <taxon>Russulaceae</taxon>
        <taxon>Lactarius</taxon>
    </lineage>
</organism>
<feature type="domain" description="FHA" evidence="6">
    <location>
        <begin position="48"/>
        <end position="102"/>
    </location>
</feature>
<gene>
    <name evidence="8" type="ORF">EDB92DRAFT_1797595</name>
</gene>
<evidence type="ECO:0000256" key="5">
    <source>
        <dbReference type="RuleBase" id="RU000304"/>
    </source>
</evidence>
<dbReference type="SMART" id="SM00240">
    <property type="entry name" value="FHA"/>
    <property type="match status" value="1"/>
</dbReference>
<dbReference type="Gene3D" id="2.60.200.20">
    <property type="match status" value="1"/>
</dbReference>
<dbReference type="PROSITE" id="PS50011">
    <property type="entry name" value="PROTEIN_KINASE_DOM"/>
    <property type="match status" value="1"/>
</dbReference>
<dbReference type="AlphaFoldDB" id="A0AAD4QDQ4"/>
<dbReference type="PROSITE" id="PS50006">
    <property type="entry name" value="FHA_DOMAIN"/>
    <property type="match status" value="1"/>
</dbReference>
<dbReference type="GO" id="GO:0005524">
    <property type="term" value="F:ATP binding"/>
    <property type="evidence" value="ECO:0007669"/>
    <property type="project" value="UniProtKB-UniRule"/>
</dbReference>
<keyword evidence="8" id="KW-0418">Kinase</keyword>
<feature type="binding site" evidence="4">
    <location>
        <position position="189"/>
    </location>
    <ligand>
        <name>ATP</name>
        <dbReference type="ChEBI" id="CHEBI:30616"/>
    </ligand>
</feature>
<evidence type="ECO:0000259" key="6">
    <source>
        <dbReference type="PROSITE" id="PS50006"/>
    </source>
</evidence>
<dbReference type="FunFam" id="1.10.510.10:FF:000571">
    <property type="entry name" value="Maternal embryonic leucine zipper kinase"/>
    <property type="match status" value="1"/>
</dbReference>
<dbReference type="InterPro" id="IPR017441">
    <property type="entry name" value="Protein_kinase_ATP_BS"/>
</dbReference>
<dbReference type="Proteomes" id="UP001201163">
    <property type="component" value="Unassembled WGS sequence"/>
</dbReference>
<dbReference type="Pfam" id="PF00498">
    <property type="entry name" value="FHA"/>
    <property type="match status" value="1"/>
</dbReference>
<accession>A0AAD4QDQ4</accession>
<dbReference type="PANTHER" id="PTHR24347">
    <property type="entry name" value="SERINE/THREONINE-PROTEIN KINASE"/>
    <property type="match status" value="1"/>
</dbReference>
<evidence type="ECO:0000259" key="7">
    <source>
        <dbReference type="PROSITE" id="PS50011"/>
    </source>
</evidence>
<dbReference type="InterPro" id="IPR008984">
    <property type="entry name" value="SMAD_FHA_dom_sf"/>
</dbReference>
<dbReference type="InterPro" id="IPR000719">
    <property type="entry name" value="Prot_kinase_dom"/>
</dbReference>
<dbReference type="InterPro" id="IPR000253">
    <property type="entry name" value="FHA_dom"/>
</dbReference>
<evidence type="ECO:0000256" key="1">
    <source>
        <dbReference type="ARBA" id="ARBA00005575"/>
    </source>
</evidence>
<evidence type="ECO:0000313" key="9">
    <source>
        <dbReference type="Proteomes" id="UP001201163"/>
    </source>
</evidence>
<proteinExistence type="inferred from homology"/>
<keyword evidence="3 4" id="KW-0067">ATP-binding</keyword>
<name>A0AAD4QDQ4_9AGAM</name>
<dbReference type="Pfam" id="PF00069">
    <property type="entry name" value="Pkinase"/>
    <property type="match status" value="1"/>
</dbReference>
<reference evidence="8" key="1">
    <citation type="submission" date="2022-01" db="EMBL/GenBank/DDBJ databases">
        <title>Comparative genomics reveals a dynamic genome evolution in the ectomycorrhizal milk-cap (Lactarius) mushrooms.</title>
        <authorList>
            <consortium name="DOE Joint Genome Institute"/>
            <person name="Lebreton A."/>
            <person name="Tang N."/>
            <person name="Kuo A."/>
            <person name="LaButti K."/>
            <person name="Drula E."/>
            <person name="Barry K."/>
            <person name="Clum A."/>
            <person name="Lipzen A."/>
            <person name="Mousain D."/>
            <person name="Ng V."/>
            <person name="Wang R."/>
            <person name="Wang X."/>
            <person name="Dai Y."/>
            <person name="Henrissat B."/>
            <person name="Grigoriev I.V."/>
            <person name="Guerin-Laguette A."/>
            <person name="Yu F."/>
            <person name="Martin F.M."/>
        </authorList>
    </citation>
    <scope>NUCLEOTIDE SEQUENCE</scope>
    <source>
        <strain evidence="8">QP</strain>
    </source>
</reference>
<evidence type="ECO:0000256" key="4">
    <source>
        <dbReference type="PROSITE-ProRule" id="PRU10141"/>
    </source>
</evidence>
<comment type="similarity">
    <text evidence="1">Belongs to the protein kinase superfamily. CAMK Ser/Thr protein kinase family. CHEK2 subfamily.</text>
</comment>
<dbReference type="PROSITE" id="PS00108">
    <property type="entry name" value="PROTEIN_KINASE_ST"/>
    <property type="match status" value="1"/>
</dbReference>
<dbReference type="EMBL" id="JAKELL010000024">
    <property type="protein sequence ID" value="KAH8991926.1"/>
    <property type="molecule type" value="Genomic_DNA"/>
</dbReference>
<keyword evidence="8" id="KW-0808">Transferase</keyword>
<comment type="caution">
    <text evidence="8">The sequence shown here is derived from an EMBL/GenBank/DDBJ whole genome shotgun (WGS) entry which is preliminary data.</text>
</comment>